<dbReference type="PROSITE" id="PS00893">
    <property type="entry name" value="NUDIX_BOX"/>
    <property type="match status" value="1"/>
</dbReference>
<organism evidence="4 5">
    <name type="scientific">Pseudomonas fluorescens</name>
    <dbReference type="NCBI Taxonomy" id="294"/>
    <lineage>
        <taxon>Bacteria</taxon>
        <taxon>Pseudomonadati</taxon>
        <taxon>Pseudomonadota</taxon>
        <taxon>Gammaproteobacteria</taxon>
        <taxon>Pseudomonadales</taxon>
        <taxon>Pseudomonadaceae</taxon>
        <taxon>Pseudomonas</taxon>
    </lineage>
</organism>
<dbReference type="Pfam" id="PF00293">
    <property type="entry name" value="NUDIX"/>
    <property type="match status" value="1"/>
</dbReference>
<dbReference type="InterPro" id="IPR015797">
    <property type="entry name" value="NUDIX_hydrolase-like_dom_sf"/>
</dbReference>
<dbReference type="AlphaFoldDB" id="A0A5E7JZD0"/>
<dbReference type="PANTHER" id="PTHR43046">
    <property type="entry name" value="GDP-MANNOSE MANNOSYL HYDROLASE"/>
    <property type="match status" value="1"/>
</dbReference>
<evidence type="ECO:0000259" key="3">
    <source>
        <dbReference type="PROSITE" id="PS51462"/>
    </source>
</evidence>
<dbReference type="InterPro" id="IPR000086">
    <property type="entry name" value="NUDIX_hydrolase_dom"/>
</dbReference>
<evidence type="ECO:0000256" key="2">
    <source>
        <dbReference type="ARBA" id="ARBA00022801"/>
    </source>
</evidence>
<dbReference type="SUPFAM" id="SSF55811">
    <property type="entry name" value="Nudix"/>
    <property type="match status" value="1"/>
</dbReference>
<dbReference type="Gene3D" id="3.90.79.10">
    <property type="entry name" value="Nucleoside Triphosphate Pyrophosphohydrolase"/>
    <property type="match status" value="1"/>
</dbReference>
<dbReference type="CDD" id="cd04690">
    <property type="entry name" value="NUDIX_Hydrolase"/>
    <property type="match status" value="1"/>
</dbReference>
<dbReference type="PROSITE" id="PS51462">
    <property type="entry name" value="NUDIX"/>
    <property type="match status" value="1"/>
</dbReference>
<dbReference type="GO" id="GO:0016787">
    <property type="term" value="F:hydrolase activity"/>
    <property type="evidence" value="ECO:0007669"/>
    <property type="project" value="UniProtKB-KW"/>
</dbReference>
<accession>A0A5E7JZD0</accession>
<evidence type="ECO:0000313" key="5">
    <source>
        <dbReference type="Proteomes" id="UP000385207"/>
    </source>
</evidence>
<evidence type="ECO:0000313" key="4">
    <source>
        <dbReference type="EMBL" id="VVO94055.1"/>
    </source>
</evidence>
<gene>
    <name evidence="4" type="ORF">PS862_02491</name>
</gene>
<keyword evidence="2" id="KW-0378">Hydrolase</keyword>
<reference evidence="4 5" key="1">
    <citation type="submission" date="2019-09" db="EMBL/GenBank/DDBJ databases">
        <authorList>
            <person name="Chandra G."/>
            <person name="Truman W A."/>
        </authorList>
    </citation>
    <scope>NUCLEOTIDE SEQUENCE [LARGE SCALE GENOMIC DNA]</scope>
    <source>
        <strain evidence="4">PS862</strain>
    </source>
</reference>
<evidence type="ECO:0000256" key="1">
    <source>
        <dbReference type="ARBA" id="ARBA00001946"/>
    </source>
</evidence>
<name>A0A5E7JZD0_PSEFL</name>
<sequence length="141" mass="15310">MTRVIHIAAALMVNSQGKALLVRKQGTTAFMQPGGKIEEQEQPIQALIRELKEELDIIVEPNAPAYLGTYVAAAANEPGWSVQCELFRLETDAVVLPAAEIAETLWVDALDLVGLDLAPLTRDQVLPLHFSPNPSIGQTAR</sequence>
<dbReference type="InterPro" id="IPR020084">
    <property type="entry name" value="NUDIX_hydrolase_CS"/>
</dbReference>
<protein>
    <recommendedName>
        <fullName evidence="3">Nudix hydrolase domain-containing protein</fullName>
    </recommendedName>
</protein>
<dbReference type="Proteomes" id="UP000385207">
    <property type="component" value="Unassembled WGS sequence"/>
</dbReference>
<feature type="domain" description="Nudix hydrolase" evidence="3">
    <location>
        <begin position="2"/>
        <end position="130"/>
    </location>
</feature>
<comment type="cofactor">
    <cofactor evidence="1">
        <name>Mg(2+)</name>
        <dbReference type="ChEBI" id="CHEBI:18420"/>
    </cofactor>
</comment>
<dbReference type="EMBL" id="CABVII010000009">
    <property type="protein sequence ID" value="VVO94055.1"/>
    <property type="molecule type" value="Genomic_DNA"/>
</dbReference>
<dbReference type="PANTHER" id="PTHR43046:SF2">
    <property type="entry name" value="8-OXO-DGTP DIPHOSPHATASE-RELATED"/>
    <property type="match status" value="1"/>
</dbReference>
<proteinExistence type="predicted"/>
<dbReference type="OrthoDB" id="9801098at2"/>
<dbReference type="RefSeq" id="WP_150748359.1">
    <property type="nucleotide sequence ID" value="NZ_CABVHE010000075.1"/>
</dbReference>